<evidence type="ECO:0000313" key="1">
    <source>
        <dbReference type="EMBL" id="KAJ8108555.1"/>
    </source>
</evidence>
<dbReference type="Proteomes" id="UP001153331">
    <property type="component" value="Unassembled WGS sequence"/>
</dbReference>
<comment type="caution">
    <text evidence="1">The sequence shown here is derived from an EMBL/GenBank/DDBJ whole genome shotgun (WGS) entry which is preliminary data.</text>
</comment>
<reference evidence="1" key="1">
    <citation type="submission" date="2022-11" db="EMBL/GenBank/DDBJ databases">
        <title>Genome Sequence of Boeremia exigua.</title>
        <authorList>
            <person name="Buettner E."/>
        </authorList>
    </citation>
    <scope>NUCLEOTIDE SEQUENCE</scope>
    <source>
        <strain evidence="1">CU02</strain>
    </source>
</reference>
<sequence>MQFYISSLFLFLLPTALSVPVADPLPEVSPLGSPLFDRSVASTELITREAGKSPPPPGPGPNGNKGKQDCQKPIAQNLCTSGSPYCCSGTGDAKVCGPAASVSCDTMTICCINTNGMQICAGEIDFTGPVTININYGKMK</sequence>
<gene>
    <name evidence="1" type="ORF">OPT61_g8095</name>
</gene>
<proteinExistence type="predicted"/>
<dbReference type="EMBL" id="JAPHNI010000732">
    <property type="protein sequence ID" value="KAJ8108555.1"/>
    <property type="molecule type" value="Genomic_DNA"/>
</dbReference>
<accession>A0ACC2I067</accession>
<keyword evidence="2" id="KW-1185">Reference proteome</keyword>
<name>A0ACC2I067_9PLEO</name>
<organism evidence="1 2">
    <name type="scientific">Boeremia exigua</name>
    <dbReference type="NCBI Taxonomy" id="749465"/>
    <lineage>
        <taxon>Eukaryota</taxon>
        <taxon>Fungi</taxon>
        <taxon>Dikarya</taxon>
        <taxon>Ascomycota</taxon>
        <taxon>Pezizomycotina</taxon>
        <taxon>Dothideomycetes</taxon>
        <taxon>Pleosporomycetidae</taxon>
        <taxon>Pleosporales</taxon>
        <taxon>Pleosporineae</taxon>
        <taxon>Didymellaceae</taxon>
        <taxon>Boeremia</taxon>
    </lineage>
</organism>
<protein>
    <submittedName>
        <fullName evidence="1">Uncharacterized protein</fullName>
    </submittedName>
</protein>
<evidence type="ECO:0000313" key="2">
    <source>
        <dbReference type="Proteomes" id="UP001153331"/>
    </source>
</evidence>